<dbReference type="AlphaFoldDB" id="C7RBU6"/>
<dbReference type="InterPro" id="IPR006121">
    <property type="entry name" value="HMA_dom"/>
</dbReference>
<feature type="domain" description="HMA" evidence="2">
    <location>
        <begin position="21"/>
        <end position="88"/>
    </location>
</feature>
<evidence type="ECO:0000256" key="1">
    <source>
        <dbReference type="SAM" id="SignalP"/>
    </source>
</evidence>
<evidence type="ECO:0000313" key="3">
    <source>
        <dbReference type="EMBL" id="ACV26738.1"/>
    </source>
</evidence>
<dbReference type="Proteomes" id="UP000001231">
    <property type="component" value="Chromosome"/>
</dbReference>
<feature type="signal peptide" evidence="1">
    <location>
        <begin position="1"/>
        <end position="18"/>
    </location>
</feature>
<evidence type="ECO:0000259" key="2">
    <source>
        <dbReference type="PROSITE" id="PS50846"/>
    </source>
</evidence>
<gene>
    <name evidence="3" type="ordered locus">Kkor_1324</name>
</gene>
<dbReference type="InParanoid" id="C7RBU6"/>
<dbReference type="PROSITE" id="PS50846">
    <property type="entry name" value="HMA_2"/>
    <property type="match status" value="1"/>
</dbReference>
<proteinExistence type="predicted"/>
<dbReference type="CDD" id="cd00371">
    <property type="entry name" value="HMA"/>
    <property type="match status" value="1"/>
</dbReference>
<dbReference type="EMBL" id="CP001707">
    <property type="protein sequence ID" value="ACV26738.1"/>
    <property type="molecule type" value="Genomic_DNA"/>
</dbReference>
<sequence>MSFLVVFSALVWSASAFSASKHYQIRVDGLACPYCAYGIEKKLMKIDGVTHVDIDLKKGLVIVVGNETLVLKDSQLKTLFNDAGFTFRKIEKVELINNQ</sequence>
<dbReference type="Pfam" id="PF00403">
    <property type="entry name" value="HMA"/>
    <property type="match status" value="1"/>
</dbReference>
<dbReference type="GO" id="GO:0046872">
    <property type="term" value="F:metal ion binding"/>
    <property type="evidence" value="ECO:0007669"/>
    <property type="project" value="InterPro"/>
</dbReference>
<organism evidence="3 4">
    <name type="scientific">Kangiella koreensis (strain DSM 16069 / JCM 12317 / KCTC 12182 / SW-125)</name>
    <dbReference type="NCBI Taxonomy" id="523791"/>
    <lineage>
        <taxon>Bacteria</taxon>
        <taxon>Pseudomonadati</taxon>
        <taxon>Pseudomonadota</taxon>
        <taxon>Gammaproteobacteria</taxon>
        <taxon>Kangiellales</taxon>
        <taxon>Kangiellaceae</taxon>
        <taxon>Kangiella</taxon>
    </lineage>
</organism>
<feature type="chain" id="PRO_5002983730" evidence="1">
    <location>
        <begin position="19"/>
        <end position="99"/>
    </location>
</feature>
<dbReference type="STRING" id="523791.Kkor_1324"/>
<keyword evidence="1" id="KW-0732">Signal</keyword>
<reference evidence="3 4" key="1">
    <citation type="journal article" date="2009" name="Stand. Genomic Sci.">
        <title>Complete genome sequence of Kangiella koreensis type strain (SW-125).</title>
        <authorList>
            <person name="Han C."/>
            <person name="Sikorski J."/>
            <person name="Lapidus A."/>
            <person name="Nolan M."/>
            <person name="Glavina Del Rio T."/>
            <person name="Tice H."/>
            <person name="Cheng J.F."/>
            <person name="Lucas S."/>
            <person name="Chen F."/>
            <person name="Copeland A."/>
            <person name="Ivanova N."/>
            <person name="Mavromatis K."/>
            <person name="Ovchinnikova G."/>
            <person name="Pati A."/>
            <person name="Bruce D."/>
            <person name="Goodwin L."/>
            <person name="Pitluck S."/>
            <person name="Chen A."/>
            <person name="Palaniappan K."/>
            <person name="Land M."/>
            <person name="Hauser L."/>
            <person name="Chang Y.J."/>
            <person name="Jeffries C.D."/>
            <person name="Chain P."/>
            <person name="Saunders E."/>
            <person name="Brettin T."/>
            <person name="Goker M."/>
            <person name="Tindall B.J."/>
            <person name="Bristow J."/>
            <person name="Eisen J.A."/>
            <person name="Markowitz V."/>
            <person name="Hugenholtz P."/>
            <person name="Kyrpides N.C."/>
            <person name="Klenk H.P."/>
            <person name="Detter J.C."/>
        </authorList>
    </citation>
    <scope>NUCLEOTIDE SEQUENCE [LARGE SCALE GENOMIC DNA]</scope>
    <source>
        <strain evidence="4">DSM 16069 / KCTC 12182 / SW-125</strain>
    </source>
</reference>
<dbReference type="RefSeq" id="WP_012801252.1">
    <property type="nucleotide sequence ID" value="NC_013166.1"/>
</dbReference>
<dbReference type="OrthoDB" id="5513217at2"/>
<dbReference type="KEGG" id="kko:Kkor_1324"/>
<dbReference type="InterPro" id="IPR036163">
    <property type="entry name" value="HMA_dom_sf"/>
</dbReference>
<dbReference type="SUPFAM" id="SSF55008">
    <property type="entry name" value="HMA, heavy metal-associated domain"/>
    <property type="match status" value="1"/>
</dbReference>
<dbReference type="eggNOG" id="COG2608">
    <property type="taxonomic scope" value="Bacteria"/>
</dbReference>
<dbReference type="Gene3D" id="3.30.70.100">
    <property type="match status" value="1"/>
</dbReference>
<dbReference type="HOGENOM" id="CLU_134973_2_0_6"/>
<name>C7RBU6_KANKD</name>
<protein>
    <submittedName>
        <fullName evidence="3">Heavy metal transport/detoxification protein</fullName>
    </submittedName>
</protein>
<keyword evidence="4" id="KW-1185">Reference proteome</keyword>
<accession>C7RBU6</accession>
<evidence type="ECO:0000313" key="4">
    <source>
        <dbReference type="Proteomes" id="UP000001231"/>
    </source>
</evidence>